<keyword evidence="6" id="KW-0333">Golgi apparatus</keyword>
<dbReference type="GO" id="GO:0005783">
    <property type="term" value="C:endoplasmic reticulum"/>
    <property type="evidence" value="ECO:0007669"/>
    <property type="project" value="TreeGrafter"/>
</dbReference>
<evidence type="ECO:0000256" key="1">
    <source>
        <dbReference type="ARBA" id="ARBA00004166"/>
    </source>
</evidence>
<dbReference type="InterPro" id="IPR039859">
    <property type="entry name" value="PFA4/ZDH16/20/ERF2-like"/>
</dbReference>
<keyword evidence="5 12" id="KW-1133">Transmembrane helix</keyword>
<evidence type="ECO:0000256" key="9">
    <source>
        <dbReference type="ARBA" id="ARBA00023288"/>
    </source>
</evidence>
<feature type="domain" description="Palmitoyltransferase DHHC" evidence="13">
    <location>
        <begin position="2"/>
        <end position="119"/>
    </location>
</feature>
<sequence>MRPPRSGHCRTCGACVQRLDHHCIWINSCVGQANHRSFLLTLGLFLVTSVYGMSLVLCSICPGQSVLTAAFYCPGVYSSFSTALCFTCVWYSAIITAGLFYLTVVQLLNISFNVTEREALLALRSGKGHWRLCGLVLVTGDHSLGFIHNWLQFLTMAQSSSPTTQTDLV</sequence>
<reference evidence="14 15" key="1">
    <citation type="submission" date="2024-04" db="EMBL/GenBank/DDBJ databases">
        <authorList>
            <person name="Waldvogel A.-M."/>
            <person name="Schoenle A."/>
        </authorList>
    </citation>
    <scope>NUCLEOTIDE SEQUENCE [LARGE SCALE GENOMIC DNA]</scope>
</reference>
<keyword evidence="10 12" id="KW-0012">Acyltransferase</keyword>
<dbReference type="Pfam" id="PF01529">
    <property type="entry name" value="DHHC"/>
    <property type="match status" value="1"/>
</dbReference>
<dbReference type="PANTHER" id="PTHR22883">
    <property type="entry name" value="ZINC FINGER DHHC DOMAIN CONTAINING PROTEIN"/>
    <property type="match status" value="1"/>
</dbReference>
<dbReference type="GO" id="GO:0005794">
    <property type="term" value="C:Golgi apparatus"/>
    <property type="evidence" value="ECO:0007669"/>
    <property type="project" value="UniProtKB-SubCell"/>
</dbReference>
<dbReference type="Proteomes" id="UP001497482">
    <property type="component" value="Chromosome 11"/>
</dbReference>
<evidence type="ECO:0000256" key="3">
    <source>
        <dbReference type="ARBA" id="ARBA00022679"/>
    </source>
</evidence>
<dbReference type="GO" id="GO:0019706">
    <property type="term" value="F:protein-cysteine S-palmitoyltransferase activity"/>
    <property type="evidence" value="ECO:0007669"/>
    <property type="project" value="UniProtKB-EC"/>
</dbReference>
<feature type="transmembrane region" description="Helical" evidence="12">
    <location>
        <begin position="38"/>
        <end position="57"/>
    </location>
</feature>
<keyword evidence="8" id="KW-0564">Palmitate</keyword>
<dbReference type="EC" id="2.3.1.225" evidence="12"/>
<evidence type="ECO:0000256" key="8">
    <source>
        <dbReference type="ARBA" id="ARBA00023139"/>
    </source>
</evidence>
<protein>
    <recommendedName>
        <fullName evidence="12">Palmitoyltransferase</fullName>
        <ecNumber evidence="12">2.3.1.225</ecNumber>
    </recommendedName>
</protein>
<dbReference type="InterPro" id="IPR001594">
    <property type="entry name" value="Palmitoyltrfase_DHHC"/>
</dbReference>
<feature type="transmembrane region" description="Helical" evidence="12">
    <location>
        <begin position="77"/>
        <end position="102"/>
    </location>
</feature>
<organism evidence="14 15">
    <name type="scientific">Knipowitschia caucasica</name>
    <name type="common">Caucasian dwarf goby</name>
    <name type="synonym">Pomatoschistus caucasicus</name>
    <dbReference type="NCBI Taxonomy" id="637954"/>
    <lineage>
        <taxon>Eukaryota</taxon>
        <taxon>Metazoa</taxon>
        <taxon>Chordata</taxon>
        <taxon>Craniata</taxon>
        <taxon>Vertebrata</taxon>
        <taxon>Euteleostomi</taxon>
        <taxon>Actinopterygii</taxon>
        <taxon>Neopterygii</taxon>
        <taxon>Teleostei</taxon>
        <taxon>Neoteleostei</taxon>
        <taxon>Acanthomorphata</taxon>
        <taxon>Gobiaria</taxon>
        <taxon>Gobiiformes</taxon>
        <taxon>Gobioidei</taxon>
        <taxon>Gobiidae</taxon>
        <taxon>Gobiinae</taxon>
        <taxon>Knipowitschia</taxon>
    </lineage>
</organism>
<evidence type="ECO:0000256" key="6">
    <source>
        <dbReference type="ARBA" id="ARBA00023034"/>
    </source>
</evidence>
<dbReference type="GO" id="GO:0006612">
    <property type="term" value="P:protein targeting to membrane"/>
    <property type="evidence" value="ECO:0007669"/>
    <property type="project" value="TreeGrafter"/>
</dbReference>
<keyword evidence="7 12" id="KW-0472">Membrane</keyword>
<comment type="subcellular location">
    <subcellularLocation>
        <location evidence="1">Golgi apparatus</location>
        <location evidence="1">trans-Golgi network membrane</location>
        <topology evidence="1">Multi-pass membrane protein</topology>
    </subcellularLocation>
</comment>
<evidence type="ECO:0000256" key="11">
    <source>
        <dbReference type="ARBA" id="ARBA00047790"/>
    </source>
</evidence>
<keyword evidence="4 12" id="KW-0812">Transmembrane</keyword>
<keyword evidence="3 12" id="KW-0808">Transferase</keyword>
<proteinExistence type="inferred from homology"/>
<evidence type="ECO:0000256" key="10">
    <source>
        <dbReference type="ARBA" id="ARBA00023315"/>
    </source>
</evidence>
<evidence type="ECO:0000256" key="4">
    <source>
        <dbReference type="ARBA" id="ARBA00022692"/>
    </source>
</evidence>
<evidence type="ECO:0000256" key="7">
    <source>
        <dbReference type="ARBA" id="ARBA00023136"/>
    </source>
</evidence>
<dbReference type="EMBL" id="OZ035833">
    <property type="protein sequence ID" value="CAL1573562.1"/>
    <property type="molecule type" value="Genomic_DNA"/>
</dbReference>
<dbReference type="PROSITE" id="PS50216">
    <property type="entry name" value="DHHC"/>
    <property type="match status" value="1"/>
</dbReference>
<name>A0AAV2JBX2_KNICA</name>
<keyword evidence="15" id="KW-1185">Reference proteome</keyword>
<evidence type="ECO:0000256" key="5">
    <source>
        <dbReference type="ARBA" id="ARBA00022989"/>
    </source>
</evidence>
<evidence type="ECO:0000256" key="12">
    <source>
        <dbReference type="RuleBase" id="RU079119"/>
    </source>
</evidence>
<evidence type="ECO:0000313" key="15">
    <source>
        <dbReference type="Proteomes" id="UP001497482"/>
    </source>
</evidence>
<evidence type="ECO:0000259" key="13">
    <source>
        <dbReference type="Pfam" id="PF01529"/>
    </source>
</evidence>
<accession>A0AAV2JBX2</accession>
<comment type="catalytic activity">
    <reaction evidence="11">
        <text>L-cysteinyl-[protein] + hexadecanoyl-CoA = S-hexadecanoyl-L-cysteinyl-[protein] + CoA</text>
        <dbReference type="Rhea" id="RHEA:36683"/>
        <dbReference type="Rhea" id="RHEA-COMP:10131"/>
        <dbReference type="Rhea" id="RHEA-COMP:11032"/>
        <dbReference type="ChEBI" id="CHEBI:29950"/>
        <dbReference type="ChEBI" id="CHEBI:57287"/>
        <dbReference type="ChEBI" id="CHEBI:57379"/>
        <dbReference type="ChEBI" id="CHEBI:74151"/>
        <dbReference type="EC" id="2.3.1.225"/>
    </reaction>
    <physiologicalReaction direction="left-to-right" evidence="11">
        <dbReference type="Rhea" id="RHEA:36684"/>
    </physiologicalReaction>
</comment>
<comment type="similarity">
    <text evidence="2 12">Belongs to the DHHC palmitoyltransferase family.</text>
</comment>
<gene>
    <name evidence="14" type="ORF">KC01_LOCUS5445</name>
</gene>
<dbReference type="AlphaFoldDB" id="A0AAV2JBX2"/>
<comment type="domain">
    <text evidence="12">The DHHC domain is required for palmitoyltransferase activity.</text>
</comment>
<evidence type="ECO:0000256" key="2">
    <source>
        <dbReference type="ARBA" id="ARBA00008574"/>
    </source>
</evidence>
<evidence type="ECO:0000313" key="14">
    <source>
        <dbReference type="EMBL" id="CAL1573562.1"/>
    </source>
</evidence>
<dbReference type="PANTHER" id="PTHR22883:SF475">
    <property type="entry name" value="PALMITOYLTRANSFERASE ZDHHC23"/>
    <property type="match status" value="1"/>
</dbReference>
<keyword evidence="9" id="KW-0449">Lipoprotein</keyword>